<dbReference type="GO" id="GO:0016787">
    <property type="term" value="F:hydrolase activity"/>
    <property type="evidence" value="ECO:0007669"/>
    <property type="project" value="UniProtKB-KW"/>
</dbReference>
<sequence>MAIIINEKCHYLIVPGWKGSGSDHWQSHWQAVLPQASRIQVTDWDLPRFDDWIEAIERAVSRLEGPIVLIAHSLGCISIAHWTTRSAFTYKIAAAMLVAPADVEQGPARRNLKAFAPIPGTPLPFTSLVVGSTNDWSASRQRIEHFANAWGSICHIIANVGHINVESGHSHWPEGLYLLSHLTREIAPETPGTHYCEDQHSRFRTARSVGSAAAR</sequence>
<name>A0ABS7WUD6_9GAMM</name>
<dbReference type="InterPro" id="IPR029058">
    <property type="entry name" value="AB_hydrolase_fold"/>
</dbReference>
<dbReference type="SUPFAM" id="SSF53474">
    <property type="entry name" value="alpha/beta-Hydrolases"/>
    <property type="match status" value="1"/>
</dbReference>
<gene>
    <name evidence="1" type="ORF">KGQ91_00725</name>
</gene>
<comment type="caution">
    <text evidence="1">The sequence shown here is derived from an EMBL/GenBank/DDBJ whole genome shotgun (WGS) entry which is preliminary data.</text>
</comment>
<dbReference type="Gene3D" id="3.40.50.1820">
    <property type="entry name" value="alpha/beta hydrolase"/>
    <property type="match status" value="1"/>
</dbReference>
<accession>A0ABS7WUD6</accession>
<organism evidence="1 2">
    <name type="scientific">Modicisalibacter tunisiensis</name>
    <dbReference type="NCBI Taxonomy" id="390637"/>
    <lineage>
        <taxon>Bacteria</taxon>
        <taxon>Pseudomonadati</taxon>
        <taxon>Pseudomonadota</taxon>
        <taxon>Gammaproteobacteria</taxon>
        <taxon>Oceanospirillales</taxon>
        <taxon>Halomonadaceae</taxon>
        <taxon>Modicisalibacter</taxon>
    </lineage>
</organism>
<dbReference type="Proteomes" id="UP001319883">
    <property type="component" value="Unassembled WGS sequence"/>
</dbReference>
<keyword evidence="2" id="KW-1185">Reference proteome</keyword>
<evidence type="ECO:0000313" key="2">
    <source>
        <dbReference type="Proteomes" id="UP001319883"/>
    </source>
</evidence>
<reference evidence="1 2" key="1">
    <citation type="submission" date="2021-05" db="EMBL/GenBank/DDBJ databases">
        <title>Petroleum and Energy Research Collection (APPE): ex situ preservation of microbial diversity associated with the oil industry and exploitation of its biotechnological potential.</title>
        <authorList>
            <person name="Paixao C.T.M."/>
            <person name="Gomes M.B."/>
            <person name="Oliveira V.M."/>
        </authorList>
    </citation>
    <scope>NUCLEOTIDE SEQUENCE [LARGE SCALE GENOMIC DNA]</scope>
    <source>
        <strain evidence="1 2">LIT2</strain>
    </source>
</reference>
<keyword evidence="1" id="KW-0378">Hydrolase</keyword>
<proteinExistence type="predicted"/>
<evidence type="ECO:0000313" key="1">
    <source>
        <dbReference type="EMBL" id="MBZ9566223.1"/>
    </source>
</evidence>
<dbReference type="EMBL" id="JAGXFD010000001">
    <property type="protein sequence ID" value="MBZ9566223.1"/>
    <property type="molecule type" value="Genomic_DNA"/>
</dbReference>
<protein>
    <submittedName>
        <fullName evidence="1">Alpha/beta hydrolase</fullName>
    </submittedName>
</protein>
<dbReference type="Pfam" id="PF06821">
    <property type="entry name" value="Ser_hydrolase"/>
    <property type="match status" value="1"/>
</dbReference>
<dbReference type="RefSeq" id="WP_163649225.1">
    <property type="nucleotide sequence ID" value="NZ_JAGXFC010000001.1"/>
</dbReference>
<dbReference type="InterPro" id="IPR010662">
    <property type="entry name" value="RBBP9/YdeN"/>
</dbReference>